<evidence type="ECO:0000313" key="4">
    <source>
        <dbReference type="Proteomes" id="UP001629156"/>
    </source>
</evidence>
<proteinExistence type="predicted"/>
<dbReference type="RefSeq" id="WP_408083805.1">
    <property type="nucleotide sequence ID" value="NZ_JBELPZ010000002.1"/>
</dbReference>
<feature type="signal peptide" evidence="1">
    <location>
        <begin position="1"/>
        <end position="28"/>
    </location>
</feature>
<dbReference type="NCBIfam" id="TIGR03696">
    <property type="entry name" value="Rhs_assc_core"/>
    <property type="match status" value="1"/>
</dbReference>
<reference evidence="3 4" key="1">
    <citation type="submission" date="2024-06" db="EMBL/GenBank/DDBJ databases">
        <authorList>
            <person name="Kaempfer P."/>
            <person name="Viver T."/>
        </authorList>
    </citation>
    <scope>NUCLEOTIDE SEQUENCE [LARGE SCALE GENOMIC DNA]</scope>
    <source>
        <strain evidence="3 4">ST-119</strain>
    </source>
</reference>
<sequence>MKTTNQLKRIIKQLLLATLLLTGSICFAQQIDDSNIYNYTAIQNNNGGNGLTFEDPDYNSTQTYVTLNPKIYIRLYDDAYTPHPAEFKTIISVKVTAMKQDGNWDSPYDTELLVEYNPNGNSYNFTDLSSHEIPNRYGVKVEVINIATYYGSITTPANTLYPTTKMEIGFAAERYYQLDADQGNTVSGNVVNESNEQGQQVPVSLPLKWNEIEGAIEYELEWTWVDDYNTSFTSFLSASQIKFSERDFELNHTKIRTKNTSYSIPLIYSSGYIIYRVRGVGRFMEDSSKEQFGRWSSGTNQKTVVSNWSNSYKKINSHDNKKNWQFQASYAEEGKKKDVVSYFDGTLRNRQTVTVNNSDNTAIVGETFYDNQGRAAVEVLPVPLFKKNYLRYFHNLNRNLVDKKYSHYDFDWDIEGLQCAALLSGMIEKSGSSQYYSPNNNFTGSPFRDFIPQAFTYPFSQVEYTPDNTGRITRKGGVGPNYQLGSGHEMKYFYSSPFQEELNRLFGYEVGWNSHYKKNITVDPNGQVSVAYLDPQGRTIATALAGESPESLIPLPDTKNNALHQSLTIDLLNNAPNYINTDTDNNILSSSNDFGNHQDILTLSKQLGVAGNNIGYNFEYGIFQQSSFNSCPGYYPFVYDLQLSLKDDCAQDVMESVNLTLGTENPGGGVIPIDFGVAPQAVLNTGNYTLFKELRVNKEALNNYADFYESQLRDPNSECYVDPGIFAPVLEIDCETTCADCRESIGTQADYILTELKGYYNIADNDNTSLTINTTNLQVTIGASAVDVLGNAIEQQKVNGLVYRFSAEWDALNEACEQLCRPTFASSCNFMEKMLLKDVSPMGQYGAIDSQAVTANPDEQPYLLSIFNEQNQLIHHGEIIDNDWRHPTLIYRDEEGQVSMVEVVLNADNTTYSPPVVPGASIITGDDGLLYTNPHQLLNVEDFLANWKDTWAESLVVYHPEYCYLEYTRALCNVTKNFTVTSYDNTSQNVPLNSDEYDDYLNYIDTYQEAVQEGLFSLSNPGYILSNDPYFTYLSGYENSTVFNLRKGIMLQAINTQYENYTISQQNTTAITMLQAAYKLINCNALQACNITSFNYSSLSTEDKDRLWNTYKNLYKSLKDRIRHVFINVYAKANGCYNGCIGDSGSTNITSVIENYPQRSSIDTYINSNNPTATTPVTPVFCDNYYAINYQFSKKRFVPIDFALDYKDDAQGTMDQLTAMASYEYYMQTGSCPRIQDMDLFLNNFFEAYNTNVNVSSLNNTSHAVGQYFTFSLFQDFTGLTAPIPDTPQPLINTSVSGNALTFSFTPTALSATPYALRLNLPSTPFTSGLSWNNYGLTGSWHIIGFAQLYYNASTSNFTDVNNPVFGFSVIARVSKGSEIQDVLITGTTRAKIGECSVSGNSGVGESLNPSAASGCSQKDYFAAALKGLVWNLQVANSVNSTVNLMNNSYFNPQPYVNDVNESFLRYYFGVQPTDQVTWSVSNQVYTITINGTPRFVFHPNGNLLYANDITLGDYTPGSINWPVSITYNAATSVESSYGYASAGNNPLYLVCCSPCGQWDFNGNGIGDDCDEGTDPYVLDCEDIAYAENEARYIFVVDVEVGYVVGSAGINYDAQSLPDNFILYYLNTGTPIGAETPVDQVASTGFVGSYLSYSTSSPQYQIAYEGIIHPYSPSNTTTTSYPYPVKVYNGLTGQWDVTGLTETHTYTASDITSPSTGTGTLTFNANGSKNMMRIKIIGGSSVTVWDIVGFICPPETGGRPAKSTASLQKRIKKQEDLETAFAMYGFEFPEEEKKKLVSTDATASKIPGNPAGLAVFTDPSLTYVAPSCNCVPQPVAPVPCEQKYAEFISFLNFNSQNASTVIQNLDLDEIPSLQEFYNGSLQYLVDSYIYYITSLGVTSTYHPEYLSLTQFGNTQLNYGYLQINDAINSYDTYASQNSNNQDRLFWNDYINTVYILTAQCPPAPMPVYSPPFELGNPCEDMFESIIATYTDNSYESYIAYLRDEFIRKYIETAMGSVKERFNVKYADKEYQYTLYYYDQAGNLLQTVAPEGVHRFEANQLGSINAAINSHRENAQPILNVPENPSLVPQHNFKTEYKYNSLNQLIWQKTPDGGVTRFAYDRLGRIIASQNARQATSVAPTYYTYMSYTEYDELGRIIEAGEVRISPTVINFGTYKIDDNGRLININQTGQYVASGFNPQSIKREVTKTFYDNSITIPGGVQSSSLFESSYKPFDAKNRVTAIAYYEAYDPQDLTDFDNAIFYNYDVHGNVKEVVNYYAYLREGSCNFTYITDPDTGRLNDCEAYLKRVIYEYDLISGNVTTVTFQPNREDQFIHKYEYDADNRLVSAKTSQNGSLWERDAAYQYYPHGPLARTETGAKRVQGTDYTYTLQGWIKSVNGDNNKDGNFDPGLDGTEGSLVNLDAFGYALTYNSSDYFAISDDDDGSYNYLPLYNSRKYNGGANLYNGNIKQVTNHMLDFDEKELPVQVNTYSYDQLNRINDMRSIAVIGGKVKDSYQSGYAYDRNGNLQKLVRNVFDANGVNGGSPLPMDSFEYKYTPGTNRLNIVRDGVDGPSQIVDFADDIEDQVTQLYQEFGINYNPNNPATHNYVYDAIGQLIEDKTEHLRIEWYVTGKVKKISKTDTGEEIYFDYNGLGQRIGKRIVKGTKETASHYALDAQGNTMAVYRANVTVKSGKRYIKMYLNEHDIYGSSRLGIEKSTKLLYVNNTSGTLVPGIKKEKFKKFANLVGDKRYELSNHLGNVLVVINDKKLPSSMQSPYRFRPDVMSYQDYYPFGMLQPERHGSIDKDGYRYGFQGQEQDDEVKGEGNSYDFGERLFDSRIGRWWSTDNYLKPWLTSYQFASNNPINNIDPDGNDEIHFYYRTQQMLNSEGKALTILILESEIIKNDQEHTFFMHSPTGATTQFHPFQNNHLPNQGSTAASDAQLPMSQGISWFFGLFEKKLDDYAYLGRLLQASPEIMDHYSNIREDGMRFKGAVNMAGSVEFTEKLITAEETVYAIVDGYYLVKGLSKFIVREYAKSALKITTSNLEFSAKMSKIGASGEIGESYLKSLGGASQVHFVTEVGKGGRFVDQLVNGIAYESKTGYTTLTESVKMQIAKDAELLANSKTTGVKKVIWTFFESPVTGKAGASKPLLKALEEAGIETQIIRNP</sequence>
<evidence type="ECO:0000256" key="1">
    <source>
        <dbReference type="SAM" id="SignalP"/>
    </source>
</evidence>
<evidence type="ECO:0000313" key="3">
    <source>
        <dbReference type="EMBL" id="MFL9843551.1"/>
    </source>
</evidence>
<dbReference type="Pfam" id="PF20041">
    <property type="entry name" value="DUF6443"/>
    <property type="match status" value="1"/>
</dbReference>
<feature type="chain" id="PRO_5045656561" evidence="1">
    <location>
        <begin position="29"/>
        <end position="3166"/>
    </location>
</feature>
<dbReference type="PANTHER" id="PTHR32305">
    <property type="match status" value="1"/>
</dbReference>
<keyword evidence="1" id="KW-0732">Signal</keyword>
<dbReference type="InterPro" id="IPR022385">
    <property type="entry name" value="Rhs_assc_core"/>
</dbReference>
<dbReference type="InterPro" id="IPR045619">
    <property type="entry name" value="DUF6443"/>
</dbReference>
<evidence type="ECO:0000259" key="2">
    <source>
        <dbReference type="Pfam" id="PF20041"/>
    </source>
</evidence>
<dbReference type="PANTHER" id="PTHR32305:SF15">
    <property type="entry name" value="PROTEIN RHSA-RELATED"/>
    <property type="match status" value="1"/>
</dbReference>
<dbReference type="Gene3D" id="2.180.10.10">
    <property type="entry name" value="RHS repeat-associated core"/>
    <property type="match status" value="1"/>
</dbReference>
<feature type="domain" description="DUF6443" evidence="2">
    <location>
        <begin position="326"/>
        <end position="386"/>
    </location>
</feature>
<keyword evidence="4" id="KW-1185">Reference proteome</keyword>
<dbReference type="InterPro" id="IPR050708">
    <property type="entry name" value="T6SS_VgrG/RHS"/>
</dbReference>
<organism evidence="3 4">
    <name type="scientific">Flavobacterium rhizosphaerae</name>
    <dbReference type="NCBI Taxonomy" id="3163298"/>
    <lineage>
        <taxon>Bacteria</taxon>
        <taxon>Pseudomonadati</taxon>
        <taxon>Bacteroidota</taxon>
        <taxon>Flavobacteriia</taxon>
        <taxon>Flavobacteriales</taxon>
        <taxon>Flavobacteriaceae</taxon>
        <taxon>Flavobacterium</taxon>
    </lineage>
</organism>
<name>A0ABW8YTC1_9FLAO</name>
<protein>
    <submittedName>
        <fullName evidence="3">RHS repeat-associated core domain-containing protein</fullName>
    </submittedName>
</protein>
<accession>A0ABW8YTC1</accession>
<gene>
    <name evidence="3" type="ORF">ABS766_03875</name>
</gene>
<dbReference type="EMBL" id="JBELPZ010000002">
    <property type="protein sequence ID" value="MFL9843551.1"/>
    <property type="molecule type" value="Genomic_DNA"/>
</dbReference>
<comment type="caution">
    <text evidence="3">The sequence shown here is derived from an EMBL/GenBank/DDBJ whole genome shotgun (WGS) entry which is preliminary data.</text>
</comment>
<dbReference type="Proteomes" id="UP001629156">
    <property type="component" value="Unassembled WGS sequence"/>
</dbReference>